<evidence type="ECO:0000313" key="1">
    <source>
        <dbReference type="EMBL" id="CEK47486.1"/>
    </source>
</evidence>
<proteinExistence type="predicted"/>
<feature type="non-terminal residue" evidence="1">
    <location>
        <position position="1"/>
    </location>
</feature>
<reference evidence="1" key="1">
    <citation type="submission" date="2014-12" db="EMBL/GenBank/DDBJ databases">
        <title>Insight into the proteome of Arion vulgaris.</title>
        <authorList>
            <person name="Aradska J."/>
            <person name="Bulat T."/>
            <person name="Smidak R."/>
            <person name="Sarate P."/>
            <person name="Gangsoo J."/>
            <person name="Sialana F."/>
            <person name="Bilban M."/>
            <person name="Lubec G."/>
        </authorList>
    </citation>
    <scope>NUCLEOTIDE SEQUENCE</scope>
    <source>
        <tissue evidence="1">Skin</tissue>
    </source>
</reference>
<accession>A0A0B6XVF0</accession>
<sequence>TLLALMVSDYDEHDSAYTMCRAINVAMNADARIQQFYRKYGSSDIGLGVDAEPADCCK</sequence>
<dbReference type="AlphaFoldDB" id="A0A0B6XVF0"/>
<name>A0A0B6XVF0_9EUPU</name>
<gene>
    <name evidence="1" type="primary">ORF1473</name>
</gene>
<organism evidence="1">
    <name type="scientific">Arion vulgaris</name>
    <dbReference type="NCBI Taxonomy" id="1028688"/>
    <lineage>
        <taxon>Eukaryota</taxon>
        <taxon>Metazoa</taxon>
        <taxon>Spiralia</taxon>
        <taxon>Lophotrochozoa</taxon>
        <taxon>Mollusca</taxon>
        <taxon>Gastropoda</taxon>
        <taxon>Heterobranchia</taxon>
        <taxon>Euthyneura</taxon>
        <taxon>Panpulmonata</taxon>
        <taxon>Eupulmonata</taxon>
        <taxon>Stylommatophora</taxon>
        <taxon>Helicina</taxon>
        <taxon>Arionoidea</taxon>
        <taxon>Arionidae</taxon>
        <taxon>Arion</taxon>
    </lineage>
</organism>
<dbReference type="EMBL" id="HACG01000621">
    <property type="protein sequence ID" value="CEK47486.1"/>
    <property type="molecule type" value="Transcribed_RNA"/>
</dbReference>
<protein>
    <submittedName>
        <fullName evidence="1">Uncharacterized protein</fullName>
    </submittedName>
</protein>